<gene>
    <name evidence="1" type="ORF">TM448A01898_0004</name>
    <name evidence="2" type="ORF">TM448B01885_0022</name>
</gene>
<evidence type="ECO:0000313" key="2">
    <source>
        <dbReference type="EMBL" id="QJI00252.1"/>
    </source>
</evidence>
<dbReference type="InterPro" id="IPR057895">
    <property type="entry name" value="Mom"/>
</dbReference>
<evidence type="ECO:0000313" key="1">
    <source>
        <dbReference type="EMBL" id="QJA50790.1"/>
    </source>
</evidence>
<dbReference type="EMBL" id="MT144218">
    <property type="protein sequence ID" value="QJA50790.1"/>
    <property type="molecule type" value="Genomic_DNA"/>
</dbReference>
<name>A0A6H1ZUB1_9ZZZZ</name>
<proteinExistence type="predicted"/>
<organism evidence="1">
    <name type="scientific">viral metagenome</name>
    <dbReference type="NCBI Taxonomy" id="1070528"/>
    <lineage>
        <taxon>unclassified sequences</taxon>
        <taxon>metagenomes</taxon>
        <taxon>organismal metagenomes</taxon>
    </lineage>
</organism>
<dbReference type="EMBL" id="MT144838">
    <property type="protein sequence ID" value="QJI00252.1"/>
    <property type="molecule type" value="Genomic_DNA"/>
</dbReference>
<accession>A0A6H1ZUB1</accession>
<protein>
    <submittedName>
        <fullName evidence="1">Uncharacterized protein</fullName>
    </submittedName>
</protein>
<dbReference type="Pfam" id="PF25680">
    <property type="entry name" value="Mom"/>
    <property type="match status" value="1"/>
</dbReference>
<sequence>MKEFVREISWKSIESLIINYHYLHRMPAGILACYGLYEQEDSLCPIGAIVYCNGRIQYQNKFIEFSRMYLYDEIPKNTESYFIAKTLKMLQKKFPSFEGVVTWADENIGHKGTVYVASNFVFDGMSRVTKKFKSNTGKTVYQRTVIDENQYKLLNPDKPKLRFKYYFDKKKREEMRNTIR</sequence>
<reference evidence="1" key="1">
    <citation type="submission" date="2020-03" db="EMBL/GenBank/DDBJ databases">
        <title>The deep terrestrial virosphere.</title>
        <authorList>
            <person name="Holmfeldt K."/>
            <person name="Nilsson E."/>
            <person name="Simone D."/>
            <person name="Lopez-Fernandez M."/>
            <person name="Wu X."/>
            <person name="de Brujin I."/>
            <person name="Lundin D."/>
            <person name="Andersson A."/>
            <person name="Bertilsson S."/>
            <person name="Dopson M."/>
        </authorList>
    </citation>
    <scope>NUCLEOTIDE SEQUENCE</scope>
    <source>
        <strain evidence="1">TM448A01898</strain>
        <strain evidence="2">TM448B01885</strain>
    </source>
</reference>
<dbReference type="AlphaFoldDB" id="A0A6H1ZUB1"/>